<feature type="non-terminal residue" evidence="1">
    <location>
        <position position="1"/>
    </location>
</feature>
<protein>
    <submittedName>
        <fullName evidence="1">Uncharacterized protein</fullName>
    </submittedName>
</protein>
<organism evidence="1 2">
    <name type="scientific">Spiromyces aspiralis</name>
    <dbReference type="NCBI Taxonomy" id="68401"/>
    <lineage>
        <taxon>Eukaryota</taxon>
        <taxon>Fungi</taxon>
        <taxon>Fungi incertae sedis</taxon>
        <taxon>Zoopagomycota</taxon>
        <taxon>Kickxellomycotina</taxon>
        <taxon>Kickxellomycetes</taxon>
        <taxon>Kickxellales</taxon>
        <taxon>Kickxellaceae</taxon>
        <taxon>Spiromyces</taxon>
    </lineage>
</organism>
<evidence type="ECO:0000313" key="1">
    <source>
        <dbReference type="EMBL" id="KAJ1669144.1"/>
    </source>
</evidence>
<dbReference type="Proteomes" id="UP001145114">
    <property type="component" value="Unassembled WGS sequence"/>
</dbReference>
<keyword evidence="2" id="KW-1185">Reference proteome</keyword>
<reference evidence="1" key="1">
    <citation type="submission" date="2022-06" db="EMBL/GenBank/DDBJ databases">
        <title>Phylogenomic reconstructions and comparative analyses of Kickxellomycotina fungi.</title>
        <authorList>
            <person name="Reynolds N.K."/>
            <person name="Stajich J.E."/>
            <person name="Barry K."/>
            <person name="Grigoriev I.V."/>
            <person name="Crous P."/>
            <person name="Smith M.E."/>
        </authorList>
    </citation>
    <scope>NUCLEOTIDE SEQUENCE</scope>
    <source>
        <strain evidence="1">RSA 2271</strain>
    </source>
</reference>
<name>A0ACC1H6U2_9FUNG</name>
<gene>
    <name evidence="1" type="ORF">EV182_008895</name>
</gene>
<comment type="caution">
    <text evidence="1">The sequence shown here is derived from an EMBL/GenBank/DDBJ whole genome shotgun (WGS) entry which is preliminary data.</text>
</comment>
<feature type="non-terminal residue" evidence="1">
    <location>
        <position position="61"/>
    </location>
</feature>
<dbReference type="EMBL" id="JAMZIH010010153">
    <property type="protein sequence ID" value="KAJ1669144.1"/>
    <property type="molecule type" value="Genomic_DNA"/>
</dbReference>
<sequence length="61" mass="6625">TSTQAHGITVAARHSKYNGCPSRGDCAFFDDVLDQMMLNSLRPSLAYARLKEHGCGVLADQ</sequence>
<proteinExistence type="predicted"/>
<evidence type="ECO:0000313" key="2">
    <source>
        <dbReference type="Proteomes" id="UP001145114"/>
    </source>
</evidence>
<accession>A0ACC1H6U2</accession>